<dbReference type="Pfam" id="PF04404">
    <property type="entry name" value="ERF"/>
    <property type="match status" value="1"/>
</dbReference>
<keyword evidence="2" id="KW-1185">Reference proteome</keyword>
<gene>
    <name evidence="1" type="ORF">FYJ58_11905</name>
</gene>
<name>A0A6L5Y363_9FIRM</name>
<dbReference type="Proteomes" id="UP000482209">
    <property type="component" value="Unassembled WGS sequence"/>
</dbReference>
<dbReference type="AlphaFoldDB" id="A0A6L5Y363"/>
<dbReference type="RefSeq" id="WP_154519968.1">
    <property type="nucleotide sequence ID" value="NZ_VUMT01000022.1"/>
</dbReference>
<proteinExistence type="predicted"/>
<sequence length="188" mass="21453">MSIYSKLLCIQVGLKAPKEHYSEFGGYYYRSCEDIQEALKPLLEKQNTALVLSDEVIQIGERYYIKATARLLDCETAEEISTTAYAREELEKKKSDSSQITGSTSSYARKYALNGLFCIDDSKDADSKKCDIESLRKQFSDEISRTGKSWHYFTEKARKTKVEDMTGSELEEAINALKSCETKKRKMV</sequence>
<dbReference type="EMBL" id="VUMT01000022">
    <property type="protein sequence ID" value="MSS64573.1"/>
    <property type="molecule type" value="Genomic_DNA"/>
</dbReference>
<evidence type="ECO:0000313" key="1">
    <source>
        <dbReference type="EMBL" id="MSS64573.1"/>
    </source>
</evidence>
<comment type="caution">
    <text evidence="1">The sequence shown here is derived from an EMBL/GenBank/DDBJ whole genome shotgun (WGS) entry which is preliminary data.</text>
</comment>
<dbReference type="InterPro" id="IPR007499">
    <property type="entry name" value="ERF_bacteria_virus"/>
</dbReference>
<accession>A0A6L5Y363</accession>
<reference evidence="1 2" key="1">
    <citation type="submission" date="2019-08" db="EMBL/GenBank/DDBJ databases">
        <title>In-depth cultivation of the pig gut microbiome towards novel bacterial diversity and tailored functional studies.</title>
        <authorList>
            <person name="Wylensek D."/>
            <person name="Hitch T.C.A."/>
            <person name="Clavel T."/>
        </authorList>
    </citation>
    <scope>NUCLEOTIDE SEQUENCE [LARGE SCALE GENOMIC DNA]</scope>
    <source>
        <strain evidence="1 2">WCA-693-APC-MOT-I</strain>
    </source>
</reference>
<protein>
    <submittedName>
        <fullName evidence="1">Recombinase</fullName>
    </submittedName>
</protein>
<organism evidence="1 2">
    <name type="scientific">Velocimicrobium porci</name>
    <dbReference type="NCBI Taxonomy" id="2606634"/>
    <lineage>
        <taxon>Bacteria</taxon>
        <taxon>Bacillati</taxon>
        <taxon>Bacillota</taxon>
        <taxon>Clostridia</taxon>
        <taxon>Lachnospirales</taxon>
        <taxon>Lachnospiraceae</taxon>
        <taxon>Velocimicrobium</taxon>
    </lineage>
</organism>
<evidence type="ECO:0000313" key="2">
    <source>
        <dbReference type="Proteomes" id="UP000482209"/>
    </source>
</evidence>